<evidence type="ECO:0000313" key="3">
    <source>
        <dbReference type="Proteomes" id="UP001308005"/>
    </source>
</evidence>
<evidence type="ECO:0000256" key="1">
    <source>
        <dbReference type="SAM" id="Phobius"/>
    </source>
</evidence>
<keyword evidence="3" id="KW-1185">Reference proteome</keyword>
<keyword evidence="1" id="KW-0812">Transmembrane</keyword>
<feature type="transmembrane region" description="Helical" evidence="1">
    <location>
        <begin position="6"/>
        <end position="27"/>
    </location>
</feature>
<dbReference type="RefSeq" id="WP_324693813.1">
    <property type="nucleotide sequence ID" value="NZ_JAYMYJ010000044.1"/>
</dbReference>
<keyword evidence="1" id="KW-0472">Membrane</keyword>
<evidence type="ECO:0000313" key="2">
    <source>
        <dbReference type="EMBL" id="MEB4590483.1"/>
    </source>
</evidence>
<comment type="caution">
    <text evidence="2">The sequence shown here is derived from an EMBL/GenBank/DDBJ whole genome shotgun (WGS) entry which is preliminary data.</text>
</comment>
<protein>
    <submittedName>
        <fullName evidence="2">SRPBCC family protein</fullName>
    </submittedName>
</protein>
<gene>
    <name evidence="2" type="ORF">VSS37_05790</name>
</gene>
<reference evidence="3" key="1">
    <citation type="submission" date="2023-07" db="EMBL/GenBank/DDBJ databases">
        <title>The carbon used by Thiothrix.</title>
        <authorList>
            <person name="Chen L."/>
        </authorList>
    </citation>
    <scope>NUCLEOTIDE SEQUENCE [LARGE SCALE GENOMIC DNA]</scope>
</reference>
<accession>A0ABU6CVR4</accession>
<dbReference type="SUPFAM" id="SSF55961">
    <property type="entry name" value="Bet v1-like"/>
    <property type="match status" value="1"/>
</dbReference>
<dbReference type="Proteomes" id="UP001308005">
    <property type="component" value="Unassembled WGS sequence"/>
</dbReference>
<dbReference type="InterPro" id="IPR023393">
    <property type="entry name" value="START-like_dom_sf"/>
</dbReference>
<sequence>MENGLMWVIMGISLLFLLVPVMVGLLISPYQQVTRVELIKAPADEVWSALTDLPRQTQWRADLKSMQMIDDDAGLRWVEQSVHGPAITLRKIKETPLKELLLEMRQRGSKGTRQARLNAVPGGTRVTFTEMLETRPPWLRIKARMGGGPDRNLDHFIQQLKARFTA</sequence>
<name>A0ABU6CVR4_9GAMM</name>
<organism evidence="2 3">
    <name type="scientific">Candidatus Thiothrix phosphatis</name>
    <dbReference type="NCBI Taxonomy" id="3112415"/>
    <lineage>
        <taxon>Bacteria</taxon>
        <taxon>Pseudomonadati</taxon>
        <taxon>Pseudomonadota</taxon>
        <taxon>Gammaproteobacteria</taxon>
        <taxon>Thiotrichales</taxon>
        <taxon>Thiotrichaceae</taxon>
        <taxon>Thiothrix</taxon>
    </lineage>
</organism>
<keyword evidence="1" id="KW-1133">Transmembrane helix</keyword>
<reference evidence="2 3" key="2">
    <citation type="submission" date="2024-01" db="EMBL/GenBank/DDBJ databases">
        <authorList>
            <person name="Xie X."/>
        </authorList>
    </citation>
    <scope>NUCLEOTIDE SEQUENCE [LARGE SCALE GENOMIC DNA]</scope>
    <source>
        <strain evidence="2">SCUT-1</strain>
    </source>
</reference>
<dbReference type="EMBL" id="JAYMYJ010000044">
    <property type="protein sequence ID" value="MEB4590483.1"/>
    <property type="molecule type" value="Genomic_DNA"/>
</dbReference>
<dbReference type="Gene3D" id="3.30.530.20">
    <property type="match status" value="1"/>
</dbReference>
<dbReference type="CDD" id="cd07812">
    <property type="entry name" value="SRPBCC"/>
    <property type="match status" value="1"/>
</dbReference>
<proteinExistence type="predicted"/>
<dbReference type="Pfam" id="PF10604">
    <property type="entry name" value="Polyketide_cyc2"/>
    <property type="match status" value="1"/>
</dbReference>
<dbReference type="InterPro" id="IPR019587">
    <property type="entry name" value="Polyketide_cyclase/dehydratase"/>
</dbReference>